<feature type="compositionally biased region" description="Polar residues" evidence="1">
    <location>
        <begin position="332"/>
        <end position="341"/>
    </location>
</feature>
<proteinExistence type="predicted"/>
<dbReference type="EMBL" id="CAJOBZ010000053">
    <property type="protein sequence ID" value="CAF4919552.1"/>
    <property type="molecule type" value="Genomic_DNA"/>
</dbReference>
<sequence length="734" mass="84636">MNENPEFDIVEVTRKIGVNMLNNVEMTSQKADWYLLREPISKCSTVVTTIPTMWHVDRQRIRKTLKELDKIDGATEKYKSTATDVYIVCTSTEEQAFLPQKLHKMSIIDTGGLPYETVLVKDTYYMLTTNIDVSDGLANGAVGKLVHIERDDSGQTNFARLEFSDSPKTGKKIEKKLLDMLRQDTASESKKLLNEEKAKNSAKLNDDELILRRKKQNADRALPSRKGKKVLDAMPSTSTIQSGEPLPENIVTAKLLNQKQLNAERCRRYRQKCKQLKSGANDTASESKKLINEEKAKNSAKLNDDELSLRRKKQNADRARAYRKRKKGLDTMPSTSTIQSGEPVSENIVTAKLLNEKQLNAERCRRYRQKCKQLKSGANISVPKSIVDRLKSTPAKHDSPVDSQINTFLLSHDTQHMIYDRDDDDDVIIIDKSHLITISPNVTLNTDDEKNRTPRKKKITAKPPKTKAEYQKAYREREKAKKNENKQESTAKPPKTKAEYQKEYRKRQKAKKNENKQESTAKPPKTNAEHQKAFRERQKMKKIKNKRERLHNTDNLPTQTQASSQRSVINLPFQAPYEQHIECSKPNAILPRLINIPGDGNCLFYSLIEVLRLRITPSELGEPLLESRYFHTCQNPNNARFILLNESEYGDLDCLSIFSREYNQNICEHFDFFGTNTRQEKVWFCYFIVNDTQNFIHLHLRNQHFTPYIEVQEMIITTVLIVNSLLLNILKHKI</sequence>
<feature type="compositionally biased region" description="Basic residues" evidence="1">
    <location>
        <begin position="538"/>
        <end position="549"/>
    </location>
</feature>
<dbReference type="Proteomes" id="UP000663880">
    <property type="component" value="Unassembled WGS sequence"/>
</dbReference>
<evidence type="ECO:0000256" key="1">
    <source>
        <dbReference type="SAM" id="MobiDB-lite"/>
    </source>
</evidence>
<dbReference type="AlphaFoldDB" id="A0A821W698"/>
<reference evidence="2" key="1">
    <citation type="submission" date="2021-02" db="EMBL/GenBank/DDBJ databases">
        <authorList>
            <person name="Steward A R."/>
        </authorList>
    </citation>
    <scope>NUCLEOTIDE SEQUENCE</scope>
</reference>
<feature type="compositionally biased region" description="Basic and acidic residues" evidence="1">
    <location>
        <begin position="285"/>
        <end position="320"/>
    </location>
</feature>
<comment type="caution">
    <text evidence="2">The sequence shown here is derived from an EMBL/GenBank/DDBJ whole genome shotgun (WGS) entry which is preliminary data.</text>
</comment>
<feature type="compositionally biased region" description="Basic and acidic residues" evidence="1">
    <location>
        <begin position="527"/>
        <end position="537"/>
    </location>
</feature>
<feature type="compositionally biased region" description="Basic and acidic residues" evidence="1">
    <location>
        <begin position="466"/>
        <end position="489"/>
    </location>
</feature>
<keyword evidence="3" id="KW-1185">Reference proteome</keyword>
<accession>A0A821W698</accession>
<feature type="region of interest" description="Disordered" evidence="1">
    <location>
        <begin position="275"/>
        <end position="341"/>
    </location>
</feature>
<evidence type="ECO:0000313" key="2">
    <source>
        <dbReference type="EMBL" id="CAF4919552.1"/>
    </source>
</evidence>
<feature type="region of interest" description="Disordered" evidence="1">
    <location>
        <begin position="215"/>
        <end position="245"/>
    </location>
</feature>
<feature type="compositionally biased region" description="Polar residues" evidence="1">
    <location>
        <begin position="553"/>
        <end position="564"/>
    </location>
</feature>
<dbReference type="CDD" id="cd22792">
    <property type="entry name" value="OTU_RDRP-like"/>
    <property type="match status" value="1"/>
</dbReference>
<feature type="region of interest" description="Disordered" evidence="1">
    <location>
        <begin position="444"/>
        <end position="564"/>
    </location>
</feature>
<dbReference type="OrthoDB" id="8123600at2759"/>
<protein>
    <recommendedName>
        <fullName evidence="4">OTU domain-containing protein</fullName>
    </recommendedName>
</protein>
<gene>
    <name evidence="2" type="ORF">PMACD_LOCUS12894</name>
</gene>
<name>A0A821W698_9NEOP</name>
<evidence type="ECO:0000313" key="3">
    <source>
        <dbReference type="Proteomes" id="UP000663880"/>
    </source>
</evidence>
<evidence type="ECO:0008006" key="4">
    <source>
        <dbReference type="Google" id="ProtNLM"/>
    </source>
</evidence>
<organism evidence="2 3">
    <name type="scientific">Pieris macdunnoughi</name>
    <dbReference type="NCBI Taxonomy" id="345717"/>
    <lineage>
        <taxon>Eukaryota</taxon>
        <taxon>Metazoa</taxon>
        <taxon>Ecdysozoa</taxon>
        <taxon>Arthropoda</taxon>
        <taxon>Hexapoda</taxon>
        <taxon>Insecta</taxon>
        <taxon>Pterygota</taxon>
        <taxon>Neoptera</taxon>
        <taxon>Endopterygota</taxon>
        <taxon>Lepidoptera</taxon>
        <taxon>Glossata</taxon>
        <taxon>Ditrysia</taxon>
        <taxon>Papilionoidea</taxon>
        <taxon>Pieridae</taxon>
        <taxon>Pierinae</taxon>
        <taxon>Pieris</taxon>
    </lineage>
</organism>